<evidence type="ECO:0000313" key="3">
    <source>
        <dbReference type="Proteomes" id="UP000823613"/>
    </source>
</evidence>
<proteinExistence type="predicted"/>
<accession>A0A9D9GWF1</accession>
<name>A0A9D9GWF1_9BACL</name>
<organism evidence="2 3">
    <name type="scientific">Candidatus Onthovivens merdipullorum</name>
    <dbReference type="NCBI Taxonomy" id="2840889"/>
    <lineage>
        <taxon>Bacteria</taxon>
        <taxon>Bacillati</taxon>
        <taxon>Bacillota</taxon>
        <taxon>Bacilli</taxon>
        <taxon>Bacillales</taxon>
        <taxon>Candidatus Onthovivens</taxon>
    </lineage>
</organism>
<reference evidence="2" key="2">
    <citation type="journal article" date="2021" name="PeerJ">
        <title>Extensive microbial diversity within the chicken gut microbiome revealed by metagenomics and culture.</title>
        <authorList>
            <person name="Gilroy R."/>
            <person name="Ravi A."/>
            <person name="Getino M."/>
            <person name="Pursley I."/>
            <person name="Horton D.L."/>
            <person name="Alikhan N.F."/>
            <person name="Baker D."/>
            <person name="Gharbi K."/>
            <person name="Hall N."/>
            <person name="Watson M."/>
            <person name="Adriaenssens E.M."/>
            <person name="Foster-Nyarko E."/>
            <person name="Jarju S."/>
            <person name="Secka A."/>
            <person name="Antonio M."/>
            <person name="Oren A."/>
            <person name="Chaudhuri R.R."/>
            <person name="La Ragione R."/>
            <person name="Hildebrand F."/>
            <person name="Pallen M.J."/>
        </authorList>
    </citation>
    <scope>NUCLEOTIDE SEQUENCE</scope>
    <source>
        <strain evidence="2">11159</strain>
    </source>
</reference>
<dbReference type="EMBL" id="JADIMY010000066">
    <property type="protein sequence ID" value="MBO8427536.1"/>
    <property type="molecule type" value="Genomic_DNA"/>
</dbReference>
<evidence type="ECO:0000256" key="1">
    <source>
        <dbReference type="SAM" id="Coils"/>
    </source>
</evidence>
<keyword evidence="1" id="KW-0175">Coiled coil</keyword>
<comment type="caution">
    <text evidence="2">The sequence shown here is derived from an EMBL/GenBank/DDBJ whole genome shotgun (WGS) entry which is preliminary data.</text>
</comment>
<feature type="coiled-coil region" evidence="1">
    <location>
        <begin position="50"/>
        <end position="84"/>
    </location>
</feature>
<protein>
    <submittedName>
        <fullName evidence="2">Uncharacterized protein</fullName>
    </submittedName>
</protein>
<dbReference type="AlphaFoldDB" id="A0A9D9GWF1"/>
<gene>
    <name evidence="2" type="ORF">IAC58_03160</name>
</gene>
<reference evidence="2" key="1">
    <citation type="submission" date="2020-10" db="EMBL/GenBank/DDBJ databases">
        <authorList>
            <person name="Gilroy R."/>
        </authorList>
    </citation>
    <scope>NUCLEOTIDE SEQUENCE</scope>
    <source>
        <strain evidence="2">11159</strain>
    </source>
</reference>
<sequence length="140" mass="16411">MELILVGDLELITDVFKIDGELNKLVKEKEEIHNEFNLLVKMNTKTQQDQSIWRKKYAELEDKYKNKESEYKNLISQKEERKLKESNLNTFIETLKKGELITDFDDAVLNFNLEKAVVHKDKSITFIFLSGIEIKVEAGE</sequence>
<dbReference type="Proteomes" id="UP000823613">
    <property type="component" value="Unassembled WGS sequence"/>
</dbReference>
<evidence type="ECO:0000313" key="2">
    <source>
        <dbReference type="EMBL" id="MBO8427536.1"/>
    </source>
</evidence>